<comment type="caution">
    <text evidence="3">The sequence shown here is derived from an EMBL/GenBank/DDBJ whole genome shotgun (WGS) entry which is preliminary data.</text>
</comment>
<name>A0A9P8ZX40_9PEZI</name>
<feature type="region of interest" description="Disordered" evidence="1">
    <location>
        <begin position="100"/>
        <end position="189"/>
    </location>
</feature>
<dbReference type="AlphaFoldDB" id="A0A9P8ZX40"/>
<evidence type="ECO:0000313" key="3">
    <source>
        <dbReference type="EMBL" id="KAH6653582.1"/>
    </source>
</evidence>
<accession>A0A9P8ZX40</accession>
<keyword evidence="4" id="KW-1185">Reference proteome</keyword>
<evidence type="ECO:0000256" key="2">
    <source>
        <dbReference type="SAM" id="SignalP"/>
    </source>
</evidence>
<feature type="chain" id="PRO_5040301350" description="Secreted protein" evidence="2">
    <location>
        <begin position="20"/>
        <end position="197"/>
    </location>
</feature>
<organism evidence="3 4">
    <name type="scientific">Truncatella angustata</name>
    <dbReference type="NCBI Taxonomy" id="152316"/>
    <lineage>
        <taxon>Eukaryota</taxon>
        <taxon>Fungi</taxon>
        <taxon>Dikarya</taxon>
        <taxon>Ascomycota</taxon>
        <taxon>Pezizomycotina</taxon>
        <taxon>Sordariomycetes</taxon>
        <taxon>Xylariomycetidae</taxon>
        <taxon>Amphisphaeriales</taxon>
        <taxon>Sporocadaceae</taxon>
        <taxon>Truncatella</taxon>
    </lineage>
</organism>
<sequence>MGFVLVQTLLLVRFRFRLSTRASCSASPAMAQLSAPIPKVVGSIVCSCPSWLRVCLSITVPACACMTRPLAPQLFVKIQPATLIVLHGVLILFSTRKSVTMSTHPRTDNTRRRPDEGGGEATTATTLHFSTAPRRRSDKAATTATMRARTRQGDANGPGRDGDDNDARMKMIDPDDKKPPSTEPLSDRARAVIVFNR</sequence>
<proteinExistence type="predicted"/>
<feature type="compositionally biased region" description="Basic and acidic residues" evidence="1">
    <location>
        <begin position="160"/>
        <end position="189"/>
    </location>
</feature>
<dbReference type="Proteomes" id="UP000758603">
    <property type="component" value="Unassembled WGS sequence"/>
</dbReference>
<gene>
    <name evidence="3" type="ORF">BKA67DRAFT_325087</name>
</gene>
<reference evidence="3" key="1">
    <citation type="journal article" date="2021" name="Nat. Commun.">
        <title>Genetic determinants of endophytism in the Arabidopsis root mycobiome.</title>
        <authorList>
            <person name="Mesny F."/>
            <person name="Miyauchi S."/>
            <person name="Thiergart T."/>
            <person name="Pickel B."/>
            <person name="Atanasova L."/>
            <person name="Karlsson M."/>
            <person name="Huettel B."/>
            <person name="Barry K.W."/>
            <person name="Haridas S."/>
            <person name="Chen C."/>
            <person name="Bauer D."/>
            <person name="Andreopoulos W."/>
            <person name="Pangilinan J."/>
            <person name="LaButti K."/>
            <person name="Riley R."/>
            <person name="Lipzen A."/>
            <person name="Clum A."/>
            <person name="Drula E."/>
            <person name="Henrissat B."/>
            <person name="Kohler A."/>
            <person name="Grigoriev I.V."/>
            <person name="Martin F.M."/>
            <person name="Hacquard S."/>
        </authorList>
    </citation>
    <scope>NUCLEOTIDE SEQUENCE</scope>
    <source>
        <strain evidence="3">MPI-SDFR-AT-0073</strain>
    </source>
</reference>
<dbReference type="EMBL" id="JAGPXC010000005">
    <property type="protein sequence ID" value="KAH6653582.1"/>
    <property type="molecule type" value="Genomic_DNA"/>
</dbReference>
<dbReference type="RefSeq" id="XP_045957859.1">
    <property type="nucleotide sequence ID" value="XM_046096207.1"/>
</dbReference>
<evidence type="ECO:0000256" key="1">
    <source>
        <dbReference type="SAM" id="MobiDB-lite"/>
    </source>
</evidence>
<feature type="signal peptide" evidence="2">
    <location>
        <begin position="1"/>
        <end position="19"/>
    </location>
</feature>
<feature type="compositionally biased region" description="Basic and acidic residues" evidence="1">
    <location>
        <begin position="105"/>
        <end position="116"/>
    </location>
</feature>
<keyword evidence="2" id="KW-0732">Signal</keyword>
<evidence type="ECO:0008006" key="5">
    <source>
        <dbReference type="Google" id="ProtNLM"/>
    </source>
</evidence>
<protein>
    <recommendedName>
        <fullName evidence="5">Secreted protein</fullName>
    </recommendedName>
</protein>
<dbReference type="GeneID" id="70125100"/>
<evidence type="ECO:0000313" key="4">
    <source>
        <dbReference type="Proteomes" id="UP000758603"/>
    </source>
</evidence>